<keyword evidence="6 14" id="KW-0547">Nucleotide-binding</keyword>
<dbReference type="InterPro" id="IPR000719">
    <property type="entry name" value="Prot_kinase_dom"/>
</dbReference>
<dbReference type="Pfam" id="PF00931">
    <property type="entry name" value="NB-ARC"/>
    <property type="match status" value="1"/>
</dbReference>
<dbReference type="Gene3D" id="3.40.50.300">
    <property type="entry name" value="P-loop containing nucleotide triphosphate hydrolases"/>
    <property type="match status" value="1"/>
</dbReference>
<dbReference type="PROSITE" id="PS00108">
    <property type="entry name" value="PROTEIN_KINASE_ST"/>
    <property type="match status" value="1"/>
</dbReference>
<comment type="similarity">
    <text evidence="12">Belongs to the protein kinase superfamily. STE Ser/Thr protein kinase family. MAP kinase kinase subfamily.</text>
</comment>
<keyword evidence="5" id="KW-0677">Repeat</keyword>
<dbReference type="InterPro" id="IPR042197">
    <property type="entry name" value="Apaf_helical"/>
</dbReference>
<evidence type="ECO:0000256" key="4">
    <source>
        <dbReference type="ARBA" id="ARBA00022692"/>
    </source>
</evidence>
<dbReference type="EC" id="2.7.12.2" evidence="13"/>
<dbReference type="Proteomes" id="UP000245207">
    <property type="component" value="Unassembled WGS sequence"/>
</dbReference>
<dbReference type="SUPFAM" id="SSF52540">
    <property type="entry name" value="P-loop containing nucleoside triphosphate hydrolases"/>
    <property type="match status" value="1"/>
</dbReference>
<comment type="caution">
    <text evidence="17">The sequence shown here is derived from an EMBL/GenBank/DDBJ whole genome shotgun (WGS) entry which is preliminary data.</text>
</comment>
<keyword evidence="10" id="KW-0520">NAD</keyword>
<evidence type="ECO:0000256" key="1">
    <source>
        <dbReference type="ARBA" id="ARBA00022527"/>
    </source>
</evidence>
<keyword evidence="18" id="KW-1185">Reference proteome</keyword>
<evidence type="ECO:0000256" key="6">
    <source>
        <dbReference type="ARBA" id="ARBA00022741"/>
    </source>
</evidence>
<dbReference type="GO" id="GO:0005524">
    <property type="term" value="F:ATP binding"/>
    <property type="evidence" value="ECO:0007669"/>
    <property type="project" value="UniProtKB-UniRule"/>
</dbReference>
<evidence type="ECO:0000256" key="5">
    <source>
        <dbReference type="ARBA" id="ARBA00022737"/>
    </source>
</evidence>
<dbReference type="FunFam" id="1.10.510.10:FF:000285">
    <property type="entry name" value="Mitogen-activated protein kinase kinase 6"/>
    <property type="match status" value="1"/>
</dbReference>
<dbReference type="GO" id="GO:0004674">
    <property type="term" value="F:protein serine/threonine kinase activity"/>
    <property type="evidence" value="ECO:0007669"/>
    <property type="project" value="UniProtKB-KW"/>
</dbReference>
<evidence type="ECO:0000313" key="17">
    <source>
        <dbReference type="EMBL" id="PWA76639.1"/>
    </source>
</evidence>
<dbReference type="InterPro" id="IPR000157">
    <property type="entry name" value="TIR_dom"/>
</dbReference>
<dbReference type="Gene3D" id="1.10.8.430">
    <property type="entry name" value="Helical domain of apoptotic protease-activating factors"/>
    <property type="match status" value="1"/>
</dbReference>
<reference evidence="17 18" key="1">
    <citation type="journal article" date="2018" name="Mol. Plant">
        <title>The genome of Artemisia annua provides insight into the evolution of Asteraceae family and artemisinin biosynthesis.</title>
        <authorList>
            <person name="Shen Q."/>
            <person name="Zhang L."/>
            <person name="Liao Z."/>
            <person name="Wang S."/>
            <person name="Yan T."/>
            <person name="Shi P."/>
            <person name="Liu M."/>
            <person name="Fu X."/>
            <person name="Pan Q."/>
            <person name="Wang Y."/>
            <person name="Lv Z."/>
            <person name="Lu X."/>
            <person name="Zhang F."/>
            <person name="Jiang W."/>
            <person name="Ma Y."/>
            <person name="Chen M."/>
            <person name="Hao X."/>
            <person name="Li L."/>
            <person name="Tang Y."/>
            <person name="Lv G."/>
            <person name="Zhou Y."/>
            <person name="Sun X."/>
            <person name="Brodelius P.E."/>
            <person name="Rose J.K.C."/>
            <person name="Tang K."/>
        </authorList>
    </citation>
    <scope>NUCLEOTIDE SEQUENCE [LARGE SCALE GENOMIC DNA]</scope>
    <source>
        <strain evidence="18">cv. Huhao1</strain>
        <tissue evidence="17">Leaf</tissue>
    </source>
</reference>
<dbReference type="Pfam" id="PF01582">
    <property type="entry name" value="TIR"/>
    <property type="match status" value="1"/>
</dbReference>
<evidence type="ECO:0000256" key="12">
    <source>
        <dbReference type="ARBA" id="ARBA00038035"/>
    </source>
</evidence>
<gene>
    <name evidence="17" type="ORF">CTI12_AA231490</name>
</gene>
<dbReference type="InterPro" id="IPR044974">
    <property type="entry name" value="Disease_R_plants"/>
</dbReference>
<dbReference type="PANTHER" id="PTHR11017">
    <property type="entry name" value="LEUCINE-RICH REPEAT-CONTAINING PROTEIN"/>
    <property type="match status" value="1"/>
</dbReference>
<dbReference type="InterPro" id="IPR002182">
    <property type="entry name" value="NB-ARC"/>
</dbReference>
<evidence type="ECO:0000256" key="8">
    <source>
        <dbReference type="ARBA" id="ARBA00022840"/>
    </source>
</evidence>
<dbReference type="PROSITE" id="PS50104">
    <property type="entry name" value="TIR"/>
    <property type="match status" value="1"/>
</dbReference>
<organism evidence="17 18">
    <name type="scientific">Artemisia annua</name>
    <name type="common">Sweet wormwood</name>
    <dbReference type="NCBI Taxonomy" id="35608"/>
    <lineage>
        <taxon>Eukaryota</taxon>
        <taxon>Viridiplantae</taxon>
        <taxon>Streptophyta</taxon>
        <taxon>Embryophyta</taxon>
        <taxon>Tracheophyta</taxon>
        <taxon>Spermatophyta</taxon>
        <taxon>Magnoliopsida</taxon>
        <taxon>eudicotyledons</taxon>
        <taxon>Gunneridae</taxon>
        <taxon>Pentapetalae</taxon>
        <taxon>asterids</taxon>
        <taxon>campanulids</taxon>
        <taxon>Asterales</taxon>
        <taxon>Asteraceae</taxon>
        <taxon>Asteroideae</taxon>
        <taxon>Anthemideae</taxon>
        <taxon>Artemisiinae</taxon>
        <taxon>Artemisia</taxon>
    </lineage>
</organism>
<dbReference type="FunFam" id="3.40.50.10140:FF:000007">
    <property type="entry name" value="Disease resistance protein (TIR-NBS-LRR class)"/>
    <property type="match status" value="1"/>
</dbReference>
<dbReference type="InterPro" id="IPR017441">
    <property type="entry name" value="Protein_kinase_ATP_BS"/>
</dbReference>
<proteinExistence type="inferred from homology"/>
<dbReference type="PANTHER" id="PTHR11017:SF448">
    <property type="entry name" value="TIR DOMAIN, P-LOOP CONTAINING NUCLEOSIDE TRIPHOSPHATE HYDROLASE"/>
    <property type="match status" value="1"/>
</dbReference>
<keyword evidence="7" id="KW-0418">Kinase</keyword>
<dbReference type="GO" id="GO:0043531">
    <property type="term" value="F:ADP binding"/>
    <property type="evidence" value="ECO:0007669"/>
    <property type="project" value="InterPro"/>
</dbReference>
<dbReference type="Pfam" id="PF23282">
    <property type="entry name" value="WHD_ROQ1"/>
    <property type="match status" value="1"/>
</dbReference>
<dbReference type="PRINTS" id="PR00364">
    <property type="entry name" value="DISEASERSIST"/>
</dbReference>
<dbReference type="SUPFAM" id="SSF52200">
    <property type="entry name" value="Toll/Interleukin receptor TIR domain"/>
    <property type="match status" value="1"/>
</dbReference>
<evidence type="ECO:0000256" key="9">
    <source>
        <dbReference type="ARBA" id="ARBA00022989"/>
    </source>
</evidence>
<evidence type="ECO:0000256" key="11">
    <source>
        <dbReference type="ARBA" id="ARBA00023136"/>
    </source>
</evidence>
<dbReference type="STRING" id="35608.A0A2U1NSY5"/>
<dbReference type="InterPro" id="IPR058192">
    <property type="entry name" value="WHD_ROQ1-like"/>
</dbReference>
<dbReference type="EMBL" id="PKPP01002242">
    <property type="protein sequence ID" value="PWA76639.1"/>
    <property type="molecule type" value="Genomic_DNA"/>
</dbReference>
<evidence type="ECO:0000256" key="3">
    <source>
        <dbReference type="ARBA" id="ARBA00022679"/>
    </source>
</evidence>
<dbReference type="SUPFAM" id="SSF56112">
    <property type="entry name" value="Protein kinase-like (PK-like)"/>
    <property type="match status" value="1"/>
</dbReference>
<evidence type="ECO:0000256" key="13">
    <source>
        <dbReference type="ARBA" id="ARBA00038999"/>
    </source>
</evidence>
<feature type="domain" description="Protein kinase" evidence="15">
    <location>
        <begin position="1398"/>
        <end position="1645"/>
    </location>
</feature>
<dbReference type="OrthoDB" id="850660at2759"/>
<dbReference type="InterPro" id="IPR035897">
    <property type="entry name" value="Toll_tir_struct_dom_sf"/>
</dbReference>
<evidence type="ECO:0000313" key="18">
    <source>
        <dbReference type="Proteomes" id="UP000245207"/>
    </source>
</evidence>
<dbReference type="PROSITE" id="PS50011">
    <property type="entry name" value="PROTEIN_KINASE_DOM"/>
    <property type="match status" value="1"/>
</dbReference>
<dbReference type="SUPFAM" id="SSF52047">
    <property type="entry name" value="RNI-like"/>
    <property type="match status" value="1"/>
</dbReference>
<dbReference type="Gene3D" id="1.10.510.10">
    <property type="entry name" value="Transferase(Phosphotransferase) domain 1"/>
    <property type="match status" value="1"/>
</dbReference>
<dbReference type="Gene3D" id="3.40.50.10140">
    <property type="entry name" value="Toll/interleukin-1 receptor homology (TIR) domain"/>
    <property type="match status" value="1"/>
</dbReference>
<dbReference type="InterPro" id="IPR027417">
    <property type="entry name" value="P-loop_NTPase"/>
</dbReference>
<sequence>MDMLHNRCDPLTAFWTGFFLALFYRRRLSSFLHSSFHASISYPVLMASSSSGGYVSRYDVFLSFQGEDTRDSFTDHLYQVLRRAGVYTFRDNDSISRGEDLQPRIEEGIRESRASIIILSKNYATSRWCLDELCLILEQRHERDHYVLPIFYHVDPSHVRKQEGTFQINVVPDTKWTDDNVKRWKAALEKVGQITGNVAISGPETIFLGEVVDIIKERLDLKQVYCQRNLVGMETRDKEINSWLEQSDSDIFAIWGMPGSGKTTLARHIVYSNWHKFESVSILQDIGTRSTEQLQGKERTVRSVWQGTDTIEDALQRKKALIVLDNIVTKKQLDALIGTGIKTQSNIIITTRERNSSKWFQSTSWRCQEHEMKLLDDGDSLELLSLYAFEPNAPINGYEELLERALVYCQGNPLALEVLGSSLNRGSQEFWESTLTSYEREFPGDLKSVLITSYNLLQQSIQQQLFLHIACFFIGKDKDYVEKILGPDYCAKSEIVNLTNSCLLAVSPNNKLMMHQLLQAMARTIIDDESHTHPGNRSRVWRDDESHNVLIKEKGSTNVKGLALDMEVLGKQRIALGKKQLSDVVNTKSFENMDSLQLLKLNQLKLTGTYQNIFKELRWLCWREFFLEAIPPELDMENLVAIDMSCSKLKVFQPPDVLPLLQILNLTDSHNLVEVQNISRVPKLDTLVLKNCRSLVRVCHTLGDLTSLTSLNLTGCENLCNRIQPQFIFPSSLKQLFLMDCNLKDILFSSACYSLNNQPHLEYLNLAVNPCELLPSYGHKETNQTHHINIATSTCEERAKQRLYKTSPNKMCTLLYNSLVLPLLQILNLTDSHNLVEVQNISRVPKLDTLVLKNCRSLVRVCHTLGDLTSLTSLNLTGCENLCNRIQPQFIFPSSLKQLFLMDCNLKDILFSSACYSLNNQPHLEYLNLAVNPCELLPSYGHLENIQTLDLSSCIALKKLLYLPSNLTELYIFNCSSLETVTFDLHKFTLQEFRYEGCVNLSEVEDFFKIVLVATLTGDQLKHMNWLRAYQDLEVCLVGDDDLTKGRTLRLQMLYEFNIMSISLPDIEKPNMIPENEYTSEDPKLSFTIPESHRNRKLRGLNLTFKYTLQGDEWVWFSKIRTNNGVDLIYNAKVFGKPAANEVGIWLSYWPIGESLHDGDEVNVTIVVTKGLEIHGCGASLVYTDEEDEIESFEDGDESMVDAIEICEDNNEPRVDANEICEDNNEPMVDANEIFEDKDEPFEDNNEHADILGLDISRYKLSTGTYYLCRRDYSQLMEIGRLTPSWFKDLVGGTIDYTEIGGWRKTGRPDQPYRSYTELKTARCIIYGPELEEIYKIAEFTKSSLLNEIVEICGTESGTFMDGALLVNRDGVRIVSQSQSDTPPLIQPSDNQLSLADFDAVKVVGKGNGGIVRLVIQMNVEESARKQIEQELKINQSSQSTNVVVCYQSFYDNGAVSIILEYMDGGSLADFLKTVRSIPEPYLAAICKQVLNGLWYLHHEKHIIHRDFKPSNLLINHRGEVKITDFGVSAILASTSGLANTFVGTYNYMSPERIIGGNYGYKSDIWSLGLVLLECATGHFPYSPPQPGEGWVNVYELMETIVGQAPPRAPADQFSPKFCSFIEACVQKDPKDRASANELMSHPFINMYDDMAVDLASYFTEAGSPLATL</sequence>
<keyword evidence="11" id="KW-0472">Membrane</keyword>
<keyword evidence="2" id="KW-0433">Leucine-rich repeat</keyword>
<dbReference type="Pfam" id="PF00069">
    <property type="entry name" value="Pkinase"/>
    <property type="match status" value="1"/>
</dbReference>
<keyword evidence="3" id="KW-0808">Transferase</keyword>
<evidence type="ECO:0000256" key="10">
    <source>
        <dbReference type="ARBA" id="ARBA00023027"/>
    </source>
</evidence>
<evidence type="ECO:0000259" key="16">
    <source>
        <dbReference type="PROSITE" id="PS50104"/>
    </source>
</evidence>
<evidence type="ECO:0000259" key="15">
    <source>
        <dbReference type="PROSITE" id="PS50011"/>
    </source>
</evidence>
<keyword evidence="8 14" id="KW-0067">ATP-binding</keyword>
<evidence type="ECO:0000256" key="14">
    <source>
        <dbReference type="PROSITE-ProRule" id="PRU10141"/>
    </source>
</evidence>
<keyword evidence="1" id="KW-0723">Serine/threonine-protein kinase</keyword>
<dbReference type="Gene3D" id="3.30.200.20">
    <property type="entry name" value="Phosphorylase Kinase, domain 1"/>
    <property type="match status" value="1"/>
</dbReference>
<evidence type="ECO:0000256" key="2">
    <source>
        <dbReference type="ARBA" id="ARBA00022614"/>
    </source>
</evidence>
<dbReference type="CDD" id="cd06623">
    <property type="entry name" value="PKc_MAPKK_plant_like"/>
    <property type="match status" value="1"/>
</dbReference>
<feature type="domain" description="TIR" evidence="16">
    <location>
        <begin position="56"/>
        <end position="219"/>
    </location>
</feature>
<name>A0A2U1NSY5_ARTAN</name>
<dbReference type="InterPro" id="IPR032675">
    <property type="entry name" value="LRR_dom_sf"/>
</dbReference>
<protein>
    <recommendedName>
        <fullName evidence="13">mitogen-activated protein kinase kinase</fullName>
        <ecNumber evidence="13">2.7.12.2</ecNumber>
    </recommendedName>
</protein>
<evidence type="ECO:0000256" key="7">
    <source>
        <dbReference type="ARBA" id="ARBA00022777"/>
    </source>
</evidence>
<dbReference type="SUPFAM" id="SSF52058">
    <property type="entry name" value="L domain-like"/>
    <property type="match status" value="1"/>
</dbReference>
<dbReference type="GO" id="GO:0004708">
    <property type="term" value="F:MAP kinase kinase activity"/>
    <property type="evidence" value="ECO:0007669"/>
    <property type="project" value="UniProtKB-EC"/>
</dbReference>
<dbReference type="SMART" id="SM00255">
    <property type="entry name" value="TIR"/>
    <property type="match status" value="1"/>
</dbReference>
<dbReference type="InterPro" id="IPR011009">
    <property type="entry name" value="Kinase-like_dom_sf"/>
</dbReference>
<keyword evidence="4" id="KW-0812">Transmembrane</keyword>
<feature type="binding site" evidence="14">
    <location>
        <position position="1426"/>
    </location>
    <ligand>
        <name>ATP</name>
        <dbReference type="ChEBI" id="CHEBI:30616"/>
    </ligand>
</feature>
<dbReference type="PROSITE" id="PS00107">
    <property type="entry name" value="PROTEIN_KINASE_ATP"/>
    <property type="match status" value="1"/>
</dbReference>
<accession>A0A2U1NSY5</accession>
<dbReference type="GO" id="GO:0006952">
    <property type="term" value="P:defense response"/>
    <property type="evidence" value="ECO:0007669"/>
    <property type="project" value="InterPro"/>
</dbReference>
<dbReference type="Gene3D" id="3.80.10.10">
    <property type="entry name" value="Ribonuclease Inhibitor"/>
    <property type="match status" value="2"/>
</dbReference>
<dbReference type="InterPro" id="IPR008271">
    <property type="entry name" value="Ser/Thr_kinase_AS"/>
</dbReference>
<keyword evidence="9" id="KW-1133">Transmembrane helix</keyword>